<keyword evidence="6" id="KW-1185">Reference proteome</keyword>
<dbReference type="AlphaFoldDB" id="A0A2W2AIG0"/>
<evidence type="ECO:0000256" key="1">
    <source>
        <dbReference type="ARBA" id="ARBA00006625"/>
    </source>
</evidence>
<keyword evidence="3" id="KW-0732">Signal</keyword>
<organism evidence="5 6">
    <name type="scientific">Aestuariivirga litoralis</name>
    <dbReference type="NCBI Taxonomy" id="2650924"/>
    <lineage>
        <taxon>Bacteria</taxon>
        <taxon>Pseudomonadati</taxon>
        <taxon>Pseudomonadota</taxon>
        <taxon>Alphaproteobacteria</taxon>
        <taxon>Hyphomicrobiales</taxon>
        <taxon>Aestuariivirgaceae</taxon>
        <taxon>Aestuariivirga</taxon>
    </lineage>
</organism>
<reference evidence="6" key="1">
    <citation type="submission" date="2018-06" db="EMBL/GenBank/DDBJ databases">
        <title>Aestuariibacter litoralis strain KCTC 52945T.</title>
        <authorList>
            <person name="Li X."/>
            <person name="Salam N."/>
            <person name="Li J.-L."/>
            <person name="Chen Y.-M."/>
            <person name="Yang Z.-W."/>
            <person name="Zhang L.-Y."/>
            <person name="Han M.-X."/>
            <person name="Xiao M."/>
            <person name="Li W.-J."/>
        </authorList>
    </citation>
    <scope>NUCLEOTIDE SEQUENCE [LARGE SCALE GENOMIC DNA]</scope>
    <source>
        <strain evidence="6">KCTC 52945</strain>
    </source>
</reference>
<dbReference type="SUPFAM" id="SSF56235">
    <property type="entry name" value="N-terminal nucleophile aminohydrolases (Ntn hydrolases)"/>
    <property type="match status" value="1"/>
</dbReference>
<accession>A0A2W2AIG0</accession>
<feature type="domain" description="Choloylglycine hydrolase/NAAA C-terminal" evidence="4">
    <location>
        <begin position="24"/>
        <end position="311"/>
    </location>
</feature>
<proteinExistence type="inferred from homology"/>
<evidence type="ECO:0000256" key="2">
    <source>
        <dbReference type="ARBA" id="ARBA00022801"/>
    </source>
</evidence>
<dbReference type="EMBL" id="QKVK01000013">
    <property type="protein sequence ID" value="PZF75245.1"/>
    <property type="molecule type" value="Genomic_DNA"/>
</dbReference>
<sequence length="348" mass="37052">MRRTLTAILALATAAVIVPAADACTRIVYSGAGTNHLVGRTMDWAEETGTDLWAFPAGMKRDGGVGQGSIEWTSKYGSVISGFYNIASVDGVNDAGLSGNVLYLAESDYGDYKTSGKPLLSVGAYLQYVLDNYGTVAEAVAALEKQPFAIVAPVLPDGHAATGHLAITDKSGDSAVFEYLGGKLTIHHGKQYTVMTNSPPYDQQLAISTYWDTVGGLNFLPGTNRAADRFARMSWMLNAVPPGLEDDAAVAEVMSLIRAISVPLGMSDPQHPNIAATRWRTVADLDAGRYFYESVHTPSVFWVDLGKLDLKAGAPTLKLDLSGNPILSGEVSKSFKPAEPFKFLAPQG</sequence>
<keyword evidence="2 5" id="KW-0378">Hydrolase</keyword>
<dbReference type="Gene3D" id="3.60.60.10">
    <property type="entry name" value="Penicillin V Acylase, Chain A"/>
    <property type="match status" value="1"/>
</dbReference>
<name>A0A2W2AIG0_9HYPH</name>
<dbReference type="InterPro" id="IPR052193">
    <property type="entry name" value="Peptidase_C59"/>
</dbReference>
<dbReference type="RefSeq" id="WP_111200178.1">
    <property type="nucleotide sequence ID" value="NZ_QKVK01000013.1"/>
</dbReference>
<dbReference type="GO" id="GO:0016787">
    <property type="term" value="F:hydrolase activity"/>
    <property type="evidence" value="ECO:0007669"/>
    <property type="project" value="UniProtKB-KW"/>
</dbReference>
<dbReference type="InterPro" id="IPR029055">
    <property type="entry name" value="Ntn_hydrolases_N"/>
</dbReference>
<comment type="caution">
    <text evidence="5">The sequence shown here is derived from an EMBL/GenBank/DDBJ whole genome shotgun (WGS) entry which is preliminary data.</text>
</comment>
<protein>
    <submittedName>
        <fullName evidence="5">Linear amide C-N hydrolase</fullName>
    </submittedName>
</protein>
<dbReference type="PANTHER" id="PTHR35527:SF2">
    <property type="entry name" value="HYDROLASE"/>
    <property type="match status" value="1"/>
</dbReference>
<evidence type="ECO:0000313" key="5">
    <source>
        <dbReference type="EMBL" id="PZF75245.1"/>
    </source>
</evidence>
<evidence type="ECO:0000256" key="3">
    <source>
        <dbReference type="SAM" id="SignalP"/>
    </source>
</evidence>
<dbReference type="CDD" id="cd01902">
    <property type="entry name" value="Ntn_CGH"/>
    <property type="match status" value="1"/>
</dbReference>
<dbReference type="InterPro" id="IPR029132">
    <property type="entry name" value="CBAH/NAAA_C"/>
</dbReference>
<feature type="chain" id="PRO_5016098803" evidence="3">
    <location>
        <begin position="21"/>
        <end position="348"/>
    </location>
</feature>
<gene>
    <name evidence="5" type="ORF">DK847_19265</name>
</gene>
<comment type="similarity">
    <text evidence="1">Belongs to the peptidase C59 family.</text>
</comment>
<dbReference type="Proteomes" id="UP000248795">
    <property type="component" value="Unassembled WGS sequence"/>
</dbReference>
<dbReference type="PANTHER" id="PTHR35527">
    <property type="entry name" value="CHOLOYLGLYCINE HYDROLASE"/>
    <property type="match status" value="1"/>
</dbReference>
<evidence type="ECO:0000313" key="6">
    <source>
        <dbReference type="Proteomes" id="UP000248795"/>
    </source>
</evidence>
<evidence type="ECO:0000259" key="4">
    <source>
        <dbReference type="Pfam" id="PF02275"/>
    </source>
</evidence>
<dbReference type="Pfam" id="PF02275">
    <property type="entry name" value="CBAH"/>
    <property type="match status" value="1"/>
</dbReference>
<feature type="signal peptide" evidence="3">
    <location>
        <begin position="1"/>
        <end position="20"/>
    </location>
</feature>